<proteinExistence type="inferred from homology"/>
<feature type="region of interest" description="Disordered" evidence="9">
    <location>
        <begin position="413"/>
        <end position="463"/>
    </location>
</feature>
<dbReference type="GO" id="GO:0006032">
    <property type="term" value="P:chitin catabolic process"/>
    <property type="evidence" value="ECO:0007669"/>
    <property type="project" value="UniProtKB-KW"/>
</dbReference>
<comment type="catalytic activity">
    <reaction evidence="1">
        <text>Random endo-hydrolysis of N-acetyl-beta-D-glucosaminide (1-&gt;4)-beta-linkages in chitin and chitodextrins.</text>
        <dbReference type="EC" id="3.2.1.14"/>
    </reaction>
</comment>
<evidence type="ECO:0000256" key="3">
    <source>
        <dbReference type="ARBA" id="ARBA00023024"/>
    </source>
</evidence>
<keyword evidence="10" id="KW-0732">Signal</keyword>
<evidence type="ECO:0000256" key="1">
    <source>
        <dbReference type="ARBA" id="ARBA00000822"/>
    </source>
</evidence>
<comment type="similarity">
    <text evidence="8">Belongs to the glycosyl hydrolase 18 family.</text>
</comment>
<keyword evidence="4" id="KW-0119">Carbohydrate metabolism</keyword>
<evidence type="ECO:0000313" key="13">
    <source>
        <dbReference type="Proteomes" id="UP000077266"/>
    </source>
</evidence>
<dbReference type="InParanoid" id="A0A165N788"/>
<dbReference type="GO" id="GO:0008061">
    <property type="term" value="F:chitin binding"/>
    <property type="evidence" value="ECO:0007669"/>
    <property type="project" value="InterPro"/>
</dbReference>
<dbReference type="InterPro" id="IPR017853">
    <property type="entry name" value="GH"/>
</dbReference>
<dbReference type="InterPro" id="IPR001223">
    <property type="entry name" value="Glyco_hydro18_cat"/>
</dbReference>
<dbReference type="Pfam" id="PF00704">
    <property type="entry name" value="Glyco_hydro_18"/>
    <property type="match status" value="1"/>
</dbReference>
<keyword evidence="13" id="KW-1185">Reference proteome</keyword>
<keyword evidence="6" id="KW-0624">Polysaccharide degradation</keyword>
<dbReference type="GO" id="GO:0005576">
    <property type="term" value="C:extracellular region"/>
    <property type="evidence" value="ECO:0007669"/>
    <property type="project" value="TreeGrafter"/>
</dbReference>
<feature type="compositionally biased region" description="Gly residues" evidence="9">
    <location>
        <begin position="417"/>
        <end position="426"/>
    </location>
</feature>
<dbReference type="PROSITE" id="PS01095">
    <property type="entry name" value="GH18_1"/>
    <property type="match status" value="1"/>
</dbReference>
<feature type="domain" description="GH18" evidence="11">
    <location>
        <begin position="47"/>
        <end position="394"/>
    </location>
</feature>
<reference evidence="12 13" key="1">
    <citation type="journal article" date="2016" name="Mol. Biol. Evol.">
        <title>Comparative Genomics of Early-Diverging Mushroom-Forming Fungi Provides Insights into the Origins of Lignocellulose Decay Capabilities.</title>
        <authorList>
            <person name="Nagy L.G."/>
            <person name="Riley R."/>
            <person name="Tritt A."/>
            <person name="Adam C."/>
            <person name="Daum C."/>
            <person name="Floudas D."/>
            <person name="Sun H."/>
            <person name="Yadav J.S."/>
            <person name="Pangilinan J."/>
            <person name="Larsson K.H."/>
            <person name="Matsuura K."/>
            <person name="Barry K."/>
            <person name="Labutti K."/>
            <person name="Kuo R."/>
            <person name="Ohm R.A."/>
            <person name="Bhattacharya S.S."/>
            <person name="Shirouzu T."/>
            <person name="Yoshinaga Y."/>
            <person name="Martin F.M."/>
            <person name="Grigoriev I.V."/>
            <person name="Hibbett D.S."/>
        </authorList>
    </citation>
    <scope>NUCLEOTIDE SEQUENCE [LARGE SCALE GENOMIC DNA]</scope>
    <source>
        <strain evidence="12 13">HHB12029</strain>
    </source>
</reference>
<dbReference type="GO" id="GO:0000272">
    <property type="term" value="P:polysaccharide catabolic process"/>
    <property type="evidence" value="ECO:0007669"/>
    <property type="project" value="UniProtKB-KW"/>
</dbReference>
<dbReference type="Gene3D" id="3.10.50.10">
    <property type="match status" value="1"/>
</dbReference>
<dbReference type="InterPro" id="IPR001579">
    <property type="entry name" value="Glyco_hydro_18_chit_AS"/>
</dbReference>
<dbReference type="STRING" id="1314781.A0A165N788"/>
<dbReference type="SMART" id="SM00636">
    <property type="entry name" value="Glyco_18"/>
    <property type="match status" value="1"/>
</dbReference>
<evidence type="ECO:0000313" key="12">
    <source>
        <dbReference type="EMBL" id="KZW00322.1"/>
    </source>
</evidence>
<dbReference type="InterPro" id="IPR050314">
    <property type="entry name" value="Glycosyl_Hydrlase_18"/>
</dbReference>
<dbReference type="PANTHER" id="PTHR11177">
    <property type="entry name" value="CHITINASE"/>
    <property type="match status" value="1"/>
</dbReference>
<evidence type="ECO:0000256" key="10">
    <source>
        <dbReference type="SAM" id="SignalP"/>
    </source>
</evidence>
<dbReference type="SUPFAM" id="SSF54556">
    <property type="entry name" value="Chitinase insertion domain"/>
    <property type="match status" value="1"/>
</dbReference>
<organism evidence="12 13">
    <name type="scientific">Exidia glandulosa HHB12029</name>
    <dbReference type="NCBI Taxonomy" id="1314781"/>
    <lineage>
        <taxon>Eukaryota</taxon>
        <taxon>Fungi</taxon>
        <taxon>Dikarya</taxon>
        <taxon>Basidiomycota</taxon>
        <taxon>Agaricomycotina</taxon>
        <taxon>Agaricomycetes</taxon>
        <taxon>Auriculariales</taxon>
        <taxon>Exidiaceae</taxon>
        <taxon>Exidia</taxon>
    </lineage>
</organism>
<name>A0A165N788_EXIGL</name>
<dbReference type="AlphaFoldDB" id="A0A165N788"/>
<evidence type="ECO:0000256" key="2">
    <source>
        <dbReference type="ARBA" id="ARBA00022801"/>
    </source>
</evidence>
<gene>
    <name evidence="12" type="ORF">EXIGLDRAFT_830968</name>
</gene>
<dbReference type="EMBL" id="KV425902">
    <property type="protein sequence ID" value="KZW00322.1"/>
    <property type="molecule type" value="Genomic_DNA"/>
</dbReference>
<dbReference type="InterPro" id="IPR029070">
    <property type="entry name" value="Chitinase_insertion_sf"/>
</dbReference>
<dbReference type="GO" id="GO:0008843">
    <property type="term" value="F:endochitinase activity"/>
    <property type="evidence" value="ECO:0007669"/>
    <property type="project" value="UniProtKB-EC"/>
</dbReference>
<keyword evidence="3" id="KW-0146">Chitin degradation</keyword>
<evidence type="ECO:0000256" key="7">
    <source>
        <dbReference type="RuleBase" id="RU000489"/>
    </source>
</evidence>
<dbReference type="Gene3D" id="3.20.20.80">
    <property type="entry name" value="Glycosidases"/>
    <property type="match status" value="1"/>
</dbReference>
<dbReference type="InterPro" id="IPR011583">
    <property type="entry name" value="Chitinase_II/V-like_cat"/>
</dbReference>
<dbReference type="OrthoDB" id="76388at2759"/>
<evidence type="ECO:0000256" key="5">
    <source>
        <dbReference type="ARBA" id="ARBA00023295"/>
    </source>
</evidence>
<dbReference type="PANTHER" id="PTHR11177:SF317">
    <property type="entry name" value="CHITINASE 12-RELATED"/>
    <property type="match status" value="1"/>
</dbReference>
<feature type="signal peptide" evidence="10">
    <location>
        <begin position="1"/>
        <end position="21"/>
    </location>
</feature>
<dbReference type="SUPFAM" id="SSF51445">
    <property type="entry name" value="(Trans)glycosidases"/>
    <property type="match status" value="1"/>
</dbReference>
<feature type="chain" id="PRO_5007862942" description="GH18 domain-containing protein" evidence="10">
    <location>
        <begin position="22"/>
        <end position="463"/>
    </location>
</feature>
<evidence type="ECO:0000256" key="4">
    <source>
        <dbReference type="ARBA" id="ARBA00023277"/>
    </source>
</evidence>
<dbReference type="Proteomes" id="UP000077266">
    <property type="component" value="Unassembled WGS sequence"/>
</dbReference>
<evidence type="ECO:0000256" key="6">
    <source>
        <dbReference type="ARBA" id="ARBA00023326"/>
    </source>
</evidence>
<keyword evidence="5 7" id="KW-0326">Glycosidase</keyword>
<dbReference type="PROSITE" id="PS51910">
    <property type="entry name" value="GH18_2"/>
    <property type="match status" value="1"/>
</dbReference>
<protein>
    <recommendedName>
        <fullName evidence="11">GH18 domain-containing protein</fullName>
    </recommendedName>
</protein>
<evidence type="ECO:0000259" key="11">
    <source>
        <dbReference type="PROSITE" id="PS51910"/>
    </source>
</evidence>
<feature type="compositionally biased region" description="Low complexity" evidence="9">
    <location>
        <begin position="435"/>
        <end position="447"/>
    </location>
</feature>
<evidence type="ECO:0000256" key="9">
    <source>
        <dbReference type="SAM" id="MobiDB-lite"/>
    </source>
</evidence>
<evidence type="ECO:0000256" key="8">
    <source>
        <dbReference type="RuleBase" id="RU004453"/>
    </source>
</evidence>
<keyword evidence="2 7" id="KW-0378">Hydrolase</keyword>
<accession>A0A165N788</accession>
<sequence>MAYSSFSSLLSFALLASAVSAGTYSGQFVAPPARNATTVTRRAGNGLINMGYFANWASAESSFNFKANDIPIETLTHILYAFGDCDKASGALKLSDPTIDTGDSASGTLGGQLGDLFALKQKQRNLKVIMSFGGWTYSQDGHFDFVIDATARAKFVADSIQWIEDYGLDGIDIDYEALTAEQTDGFISLMKELREALDKHAADKGDDTGYLLTSAVGYAPADYVSQAAQYMDYYNIMDYDFSGSWIPTTQHQANLYSDGSNGGVSIDSGVQKWLGVVPAEKLVIGQPLYARAFAKTTGIGAAYDGMAGNEGIMNYKDLPSSGDTVVVDEKLGASYSFDPATGILASYDVPAVTKIKAKYIQDKGLAGSMWWDLSTDKVGEDSLVGLTAKIYGSLDQTKNHINYPKSAYDNVKAAGAGEQGGSGGGEQTSDPVPEPTATATATPTETPAPGPTKTCAAKKRSAA</sequence>